<accession>A0A5Q2WHZ3</accession>
<gene>
    <name evidence="1" type="primary">222</name>
    <name evidence="1" type="ORF">SEA_DAUBENSKI_227</name>
</gene>
<organism evidence="1 2">
    <name type="scientific">Streptomyces phage Daubenski</name>
    <dbReference type="NCBI Taxonomy" id="2653725"/>
    <lineage>
        <taxon>Viruses</taxon>
        <taxon>Duplodnaviria</taxon>
        <taxon>Heunggongvirae</taxon>
        <taxon>Uroviricota</taxon>
        <taxon>Caudoviricetes</taxon>
        <taxon>Stanwilliamsviridae</taxon>
        <taxon>Boydwoodruffvirinae</taxon>
        <taxon>Samistivirus</taxon>
        <taxon>Samistivirus daubenski</taxon>
    </lineage>
</organism>
<sequence length="78" mass="8936">MADYVFTDHKGKKVHRGDRVKVYRTPKGQEAWLNCKGTVTSIVLPGGDNLVQLFDLDGKPSSYSDRFVYHPYQYLEKA</sequence>
<dbReference type="GeneID" id="65122936"/>
<evidence type="ECO:0000313" key="2">
    <source>
        <dbReference type="Proteomes" id="UP000375470"/>
    </source>
</evidence>
<protein>
    <submittedName>
        <fullName evidence="1">Uncharacterized protein</fullName>
    </submittedName>
</protein>
<dbReference type="KEGG" id="vg:65122936"/>
<dbReference type="Proteomes" id="UP000375470">
    <property type="component" value="Segment"/>
</dbReference>
<name>A0A5Q2WHZ3_9CAUD</name>
<keyword evidence="2" id="KW-1185">Reference proteome</keyword>
<dbReference type="RefSeq" id="YP_010104951.1">
    <property type="nucleotide sequence ID" value="NC_055822.1"/>
</dbReference>
<evidence type="ECO:0000313" key="1">
    <source>
        <dbReference type="EMBL" id="QGH76494.1"/>
    </source>
</evidence>
<proteinExistence type="predicted"/>
<reference evidence="1 2" key="1">
    <citation type="submission" date="2019-09" db="EMBL/GenBank/DDBJ databases">
        <authorList>
            <person name="Cummings J.R."/>
            <person name="Eaglin Z.M."/>
            <person name="Kluemper A.J."/>
            <person name="Powell E.A."/>
            <person name="Stamm J."/>
            <person name="Thompson S.A."/>
            <person name="Tolsma S."/>
            <person name="Caruso S.M."/>
            <person name="Garlena R.A."/>
            <person name="Russell D.A."/>
            <person name="Pope W.H."/>
            <person name="Jacobs-Se D."/>
            <person name="Hatfull G.F."/>
        </authorList>
    </citation>
    <scope>NUCLEOTIDE SEQUENCE [LARGE SCALE GENOMIC DNA]</scope>
</reference>
<dbReference type="EMBL" id="MN444876">
    <property type="protein sequence ID" value="QGH76494.1"/>
    <property type="molecule type" value="Genomic_DNA"/>
</dbReference>